<organism evidence="1 2">
    <name type="scientific">Funneliformis mosseae</name>
    <name type="common">Endomycorrhizal fungus</name>
    <name type="synonym">Glomus mosseae</name>
    <dbReference type="NCBI Taxonomy" id="27381"/>
    <lineage>
        <taxon>Eukaryota</taxon>
        <taxon>Fungi</taxon>
        <taxon>Fungi incertae sedis</taxon>
        <taxon>Mucoromycota</taxon>
        <taxon>Glomeromycotina</taxon>
        <taxon>Glomeromycetes</taxon>
        <taxon>Glomerales</taxon>
        <taxon>Glomeraceae</taxon>
        <taxon>Funneliformis</taxon>
    </lineage>
</organism>
<dbReference type="EMBL" id="CAJVPP010005124">
    <property type="protein sequence ID" value="CAG8660314.1"/>
    <property type="molecule type" value="Genomic_DNA"/>
</dbReference>
<dbReference type="Proteomes" id="UP000789375">
    <property type="component" value="Unassembled WGS sequence"/>
</dbReference>
<comment type="caution">
    <text evidence="1">The sequence shown here is derived from an EMBL/GenBank/DDBJ whole genome shotgun (WGS) entry which is preliminary data.</text>
</comment>
<keyword evidence="2" id="KW-1185">Reference proteome</keyword>
<name>A0A9N9E6J4_FUNMO</name>
<evidence type="ECO:0000313" key="2">
    <source>
        <dbReference type="Proteomes" id="UP000789375"/>
    </source>
</evidence>
<protein>
    <submittedName>
        <fullName evidence="1">13507_t:CDS:1</fullName>
    </submittedName>
</protein>
<evidence type="ECO:0000313" key="1">
    <source>
        <dbReference type="EMBL" id="CAG8660314.1"/>
    </source>
</evidence>
<gene>
    <name evidence="1" type="ORF">FMOSSE_LOCUS11907</name>
</gene>
<dbReference type="AlphaFoldDB" id="A0A9N9E6J4"/>
<accession>A0A9N9E6J4</accession>
<reference evidence="1" key="1">
    <citation type="submission" date="2021-06" db="EMBL/GenBank/DDBJ databases">
        <authorList>
            <person name="Kallberg Y."/>
            <person name="Tangrot J."/>
            <person name="Rosling A."/>
        </authorList>
    </citation>
    <scope>NUCLEOTIDE SEQUENCE</scope>
    <source>
        <strain evidence="1">87-6 pot B 2015</strain>
    </source>
</reference>
<sequence>MAYYNNAYDIEFLSIVNLVNTRSSGHRIVVRSQVNQFKYIQIRAEIFGSANASQHLKNSFILVKFVQENGSVDVYLR</sequence>
<proteinExistence type="predicted"/>